<sequence length="36" mass="4045">MPYYILGLGLALFSSFFEYRSTVLNIGESSSQHNDS</sequence>
<proteinExistence type="predicted"/>
<reference evidence="1" key="1">
    <citation type="submission" date="2014-11" db="EMBL/GenBank/DDBJ databases">
        <authorList>
            <person name="Amaro Gonzalez C."/>
        </authorList>
    </citation>
    <scope>NUCLEOTIDE SEQUENCE</scope>
</reference>
<reference evidence="1" key="2">
    <citation type="journal article" date="2015" name="Fish Shellfish Immunol.">
        <title>Early steps in the European eel (Anguilla anguilla)-Vibrio vulnificus interaction in the gills: Role of the RtxA13 toxin.</title>
        <authorList>
            <person name="Callol A."/>
            <person name="Pajuelo D."/>
            <person name="Ebbesson L."/>
            <person name="Teles M."/>
            <person name="MacKenzie S."/>
            <person name="Amaro C."/>
        </authorList>
    </citation>
    <scope>NUCLEOTIDE SEQUENCE</scope>
</reference>
<dbReference type="AlphaFoldDB" id="A0A0E9U8M5"/>
<evidence type="ECO:0000313" key="1">
    <source>
        <dbReference type="EMBL" id="JAH62092.1"/>
    </source>
</evidence>
<accession>A0A0E9U8M5</accession>
<dbReference type="EMBL" id="GBXM01046485">
    <property type="protein sequence ID" value="JAH62092.1"/>
    <property type="molecule type" value="Transcribed_RNA"/>
</dbReference>
<name>A0A0E9U8M5_ANGAN</name>
<protein>
    <submittedName>
        <fullName evidence="1">Uncharacterized protein</fullName>
    </submittedName>
</protein>
<organism evidence="1">
    <name type="scientific">Anguilla anguilla</name>
    <name type="common">European freshwater eel</name>
    <name type="synonym">Muraena anguilla</name>
    <dbReference type="NCBI Taxonomy" id="7936"/>
    <lineage>
        <taxon>Eukaryota</taxon>
        <taxon>Metazoa</taxon>
        <taxon>Chordata</taxon>
        <taxon>Craniata</taxon>
        <taxon>Vertebrata</taxon>
        <taxon>Euteleostomi</taxon>
        <taxon>Actinopterygii</taxon>
        <taxon>Neopterygii</taxon>
        <taxon>Teleostei</taxon>
        <taxon>Anguilliformes</taxon>
        <taxon>Anguillidae</taxon>
        <taxon>Anguilla</taxon>
    </lineage>
</organism>